<dbReference type="Pfam" id="PF01337">
    <property type="entry name" value="Barstar"/>
    <property type="match status" value="1"/>
</dbReference>
<organism evidence="3 4">
    <name type="scientific">Rhizobium dioscoreae</name>
    <dbReference type="NCBI Taxonomy" id="2653122"/>
    <lineage>
        <taxon>Bacteria</taxon>
        <taxon>Pseudomonadati</taxon>
        <taxon>Pseudomonadota</taxon>
        <taxon>Alphaproteobacteria</taxon>
        <taxon>Hyphomicrobiales</taxon>
        <taxon>Rhizobiaceae</taxon>
        <taxon>Rhizobium/Agrobacterium group</taxon>
        <taxon>Rhizobium</taxon>
    </lineage>
</organism>
<name>A0ABQ0ZCT1_9HYPH</name>
<dbReference type="EMBL" id="BLAJ01000015">
    <property type="protein sequence ID" value="GES53198.1"/>
    <property type="molecule type" value="Genomic_DNA"/>
</dbReference>
<dbReference type="Proteomes" id="UP000390335">
    <property type="component" value="Unassembled WGS sequence"/>
</dbReference>
<evidence type="ECO:0000313" key="3">
    <source>
        <dbReference type="EMBL" id="GES53198.1"/>
    </source>
</evidence>
<dbReference type="InterPro" id="IPR000468">
    <property type="entry name" value="Barstar"/>
</dbReference>
<feature type="domain" description="Barstar (barnase inhibitor)" evidence="2">
    <location>
        <begin position="18"/>
        <end position="91"/>
    </location>
</feature>
<evidence type="ECO:0000256" key="1">
    <source>
        <dbReference type="ARBA" id="ARBA00006845"/>
    </source>
</evidence>
<reference evidence="3 4" key="1">
    <citation type="journal article" date="2020" name="Genome Biol. Evol.">
        <title>Rhizobium dioscoreae sp. nov., a plant growth-promoting bacterium isolated from yam (Dioscorea species).</title>
        <authorList>
            <person name="Ouyabe M."/>
            <person name="Tanaka N."/>
            <person name="Shiwa Y."/>
            <person name="Fujita N."/>
            <person name="Kikuno H."/>
            <person name="Babil P."/>
            <person name="Shiwachi H."/>
        </authorList>
    </citation>
    <scope>NUCLEOTIDE SEQUENCE [LARGE SCALE GENOMIC DNA]</scope>
    <source>
        <strain evidence="3 4">S-93</strain>
    </source>
</reference>
<dbReference type="Gene3D" id="3.30.370.10">
    <property type="entry name" value="Barstar-like"/>
    <property type="match status" value="1"/>
</dbReference>
<dbReference type="InterPro" id="IPR035905">
    <property type="entry name" value="Barstar-like_sf"/>
</dbReference>
<dbReference type="SUPFAM" id="SSF52038">
    <property type="entry name" value="Barstar-related"/>
    <property type="match status" value="1"/>
</dbReference>
<sequence>MFRNSSGNYEKVHMTTEYVIDGSQITSLESFYDEISRVLIPDAYWGRNLDAFDDILRGGFGTPDEGFTIRWSRSDGSKERLGYPETVRQLERRLQRCHPSNRDHIRQELGDARAGIGPTVFDWLLWIIQIHGPGGEEEADNVRLVLE</sequence>
<protein>
    <recommendedName>
        <fullName evidence="2">Barstar (barnase inhibitor) domain-containing protein</fullName>
    </recommendedName>
</protein>
<evidence type="ECO:0000313" key="4">
    <source>
        <dbReference type="Proteomes" id="UP000390335"/>
    </source>
</evidence>
<comment type="caution">
    <text evidence="3">The sequence shown here is derived from an EMBL/GenBank/DDBJ whole genome shotgun (WGS) entry which is preliminary data.</text>
</comment>
<keyword evidence="4" id="KW-1185">Reference proteome</keyword>
<evidence type="ECO:0000259" key="2">
    <source>
        <dbReference type="Pfam" id="PF01337"/>
    </source>
</evidence>
<gene>
    <name evidence="3" type="ORF">RsS93_58120</name>
</gene>
<accession>A0ABQ0ZCT1</accession>
<proteinExistence type="inferred from homology"/>
<comment type="similarity">
    <text evidence="1">Belongs to the barstar family.</text>
</comment>